<keyword evidence="2" id="KW-1185">Reference proteome</keyword>
<name>A0ABU1TUK3_9FLAO</name>
<dbReference type="EMBL" id="JAVDVI010000023">
    <property type="protein sequence ID" value="MDR6969552.1"/>
    <property type="molecule type" value="Genomic_DNA"/>
</dbReference>
<dbReference type="RefSeq" id="WP_310028735.1">
    <property type="nucleotide sequence ID" value="NZ_JAVDVI010000023.1"/>
</dbReference>
<reference evidence="1 2" key="1">
    <citation type="submission" date="2023-07" db="EMBL/GenBank/DDBJ databases">
        <title>Sorghum-associated microbial communities from plants grown in Nebraska, USA.</title>
        <authorList>
            <person name="Schachtman D."/>
        </authorList>
    </citation>
    <scope>NUCLEOTIDE SEQUENCE [LARGE SCALE GENOMIC DNA]</scope>
    <source>
        <strain evidence="1 2">3773</strain>
    </source>
</reference>
<protein>
    <recommendedName>
        <fullName evidence="3">Tetratricopeptide repeat protein</fullName>
    </recommendedName>
</protein>
<gene>
    <name evidence="1" type="ORF">J2X31_003585</name>
</gene>
<dbReference type="InterPro" id="IPR011990">
    <property type="entry name" value="TPR-like_helical_dom_sf"/>
</dbReference>
<evidence type="ECO:0000313" key="2">
    <source>
        <dbReference type="Proteomes" id="UP001255185"/>
    </source>
</evidence>
<comment type="caution">
    <text evidence="1">The sequence shown here is derived from an EMBL/GenBank/DDBJ whole genome shotgun (WGS) entry which is preliminary data.</text>
</comment>
<dbReference type="Proteomes" id="UP001255185">
    <property type="component" value="Unassembled WGS sequence"/>
</dbReference>
<proteinExistence type="predicted"/>
<dbReference type="Gene3D" id="1.25.40.10">
    <property type="entry name" value="Tetratricopeptide repeat domain"/>
    <property type="match status" value="1"/>
</dbReference>
<dbReference type="SUPFAM" id="SSF48452">
    <property type="entry name" value="TPR-like"/>
    <property type="match status" value="1"/>
</dbReference>
<organism evidence="1 2">
    <name type="scientific">Flavobacterium arsenatis</name>
    <dbReference type="NCBI Taxonomy" id="1484332"/>
    <lineage>
        <taxon>Bacteria</taxon>
        <taxon>Pseudomonadati</taxon>
        <taxon>Bacteroidota</taxon>
        <taxon>Flavobacteriia</taxon>
        <taxon>Flavobacteriales</taxon>
        <taxon>Flavobacteriaceae</taxon>
        <taxon>Flavobacterium</taxon>
    </lineage>
</organism>
<sequence length="171" mass="19766">MLINNKPTNISLDHCKLFADGINYINTSQWILAYTAFAHLYQNTKNKPVALIYNMALCHYYAKEYSKAIAVLSEASTQMAVPSITLYTENQLPSELLIYEYENNHYKRAISETAITLNTNIIKLRIRRLLVDVHLELKNWQEVLRLSTLPEMNKCKNIQEALEIVKSKTTI</sequence>
<evidence type="ECO:0008006" key="3">
    <source>
        <dbReference type="Google" id="ProtNLM"/>
    </source>
</evidence>
<accession>A0ABU1TUK3</accession>
<evidence type="ECO:0000313" key="1">
    <source>
        <dbReference type="EMBL" id="MDR6969552.1"/>
    </source>
</evidence>